<dbReference type="GO" id="GO:0006352">
    <property type="term" value="P:DNA-templated transcription initiation"/>
    <property type="evidence" value="ECO:0007669"/>
    <property type="project" value="InterPro"/>
</dbReference>
<dbReference type="SUPFAM" id="SSF88659">
    <property type="entry name" value="Sigma3 and sigma4 domains of RNA polymerase sigma factors"/>
    <property type="match status" value="1"/>
</dbReference>
<dbReference type="Gene3D" id="2.60.40.1120">
    <property type="entry name" value="Carboxypeptidase-like, regulatory domain"/>
    <property type="match status" value="1"/>
</dbReference>
<dbReference type="EMBL" id="CP036427">
    <property type="protein sequence ID" value="QDV39199.1"/>
    <property type="molecule type" value="Genomic_DNA"/>
</dbReference>
<dbReference type="GO" id="GO:0003677">
    <property type="term" value="F:DNA binding"/>
    <property type="evidence" value="ECO:0007669"/>
    <property type="project" value="InterPro"/>
</dbReference>
<evidence type="ECO:0000259" key="7">
    <source>
        <dbReference type="Pfam" id="PF08281"/>
    </source>
</evidence>
<protein>
    <submittedName>
        <fullName evidence="8">ECF RNA polymerase sigma factor SigE</fullName>
    </submittedName>
</protein>
<geneLocation type="plasmid" evidence="9">
    <name>pelp_1</name>
</geneLocation>
<dbReference type="Proteomes" id="UP000317835">
    <property type="component" value="Plasmid pElP_1"/>
</dbReference>
<accession>A0A518HEC5</accession>
<comment type="similarity">
    <text evidence="1">Belongs to the sigma-70 factor family. ECF subfamily.</text>
</comment>
<evidence type="ECO:0000256" key="5">
    <source>
        <dbReference type="SAM" id="MobiDB-lite"/>
    </source>
</evidence>
<dbReference type="CDD" id="cd06171">
    <property type="entry name" value="Sigma70_r4"/>
    <property type="match status" value="1"/>
</dbReference>
<organism evidence="8 9">
    <name type="scientific">Tautonia plasticadhaerens</name>
    <dbReference type="NCBI Taxonomy" id="2527974"/>
    <lineage>
        <taxon>Bacteria</taxon>
        <taxon>Pseudomonadati</taxon>
        <taxon>Planctomycetota</taxon>
        <taxon>Planctomycetia</taxon>
        <taxon>Isosphaerales</taxon>
        <taxon>Isosphaeraceae</taxon>
        <taxon>Tautonia</taxon>
    </lineage>
</organism>
<evidence type="ECO:0000256" key="4">
    <source>
        <dbReference type="ARBA" id="ARBA00023163"/>
    </source>
</evidence>
<keyword evidence="4" id="KW-0804">Transcription</keyword>
<name>A0A518HEC5_9BACT</name>
<dbReference type="InterPro" id="IPR008969">
    <property type="entry name" value="CarboxyPept-like_regulatory"/>
</dbReference>
<keyword evidence="9" id="KW-1185">Reference proteome</keyword>
<gene>
    <name evidence="8" type="primary">sigE_2</name>
    <name evidence="8" type="ORF">ElP_71630</name>
</gene>
<dbReference type="Pfam" id="PF08281">
    <property type="entry name" value="Sigma70_r4_2"/>
    <property type="match status" value="1"/>
</dbReference>
<dbReference type="InterPro" id="IPR039425">
    <property type="entry name" value="RNA_pol_sigma-70-like"/>
</dbReference>
<feature type="domain" description="RNA polymerase sigma factor 70 region 4 type 2" evidence="7">
    <location>
        <begin position="144"/>
        <end position="189"/>
    </location>
</feature>
<dbReference type="PANTHER" id="PTHR43133">
    <property type="entry name" value="RNA POLYMERASE ECF-TYPE SIGMA FACTO"/>
    <property type="match status" value="1"/>
</dbReference>
<dbReference type="NCBIfam" id="TIGR02937">
    <property type="entry name" value="sigma70-ECF"/>
    <property type="match status" value="1"/>
</dbReference>
<dbReference type="AlphaFoldDB" id="A0A518HEC5"/>
<dbReference type="OrthoDB" id="256352at2"/>
<feature type="domain" description="RNA polymerase sigma-70 region 2" evidence="6">
    <location>
        <begin position="46"/>
        <end position="107"/>
    </location>
</feature>
<dbReference type="KEGG" id="tpla:ElP_71630"/>
<dbReference type="PANTHER" id="PTHR43133:SF51">
    <property type="entry name" value="RNA POLYMERASE SIGMA FACTOR"/>
    <property type="match status" value="1"/>
</dbReference>
<evidence type="ECO:0000313" key="9">
    <source>
        <dbReference type="Proteomes" id="UP000317835"/>
    </source>
</evidence>
<sequence length="986" mass="105051">MPRPVTGAALLHLHRLFAEGSLAGLTDAQLLGRFAADRDEAAFAALVDRHGPMVLGVCRAVLGDAHVAEDAFQATFLTLARRSGVLRPAGESLGGYLHRVAHREARRLNAADARRRALDRRAAAEAARRGATADSDLIAAVHWAVADLPDRLRLPVVLCHLEGRTHAQAAAELLWGEATVRRRLADARDLLRSRLTREGIAPAVGVLALLRPDRPSAAASALRADRLARLAASSPAGPGLGAGLVAAATAWASRLARLASQGTVRVASVASLGAALCLIPGAPAPVGAPGASGPPLTGRVTLAGAPGAPEIPSPILRGEPQAPDDKDDEAEPMKRVTLTGRVERPDGMPAAGARVFVIEPDYQPIGPAPEPEAAARADADGRFTVQVPAPKAAEEAAEAAGQIPAHIIAMADGFGPAIAESPTEGEPPTLRLVPDDVPISGRILDIDGQPVPGATIRVQSLSRSPDEDLEEWLTTLEREQAAYAVQYRLLSGWPGRSVERLIGPATTDADGRFRLEGIGRERVVGLWIEAQTIETTVVFARTRPGELLRFPTFNPHDTEERHKASYYGNEFELVAGPTQVVVGSVRDADTGEPLAGAVVQSPSALGNPLGYIQTTTDAEGRYRLTGLSTGEDSLGNSNAVLVRPPDGEPYPMLLRDVQPGDPTAPVTIDFEMKRGAWIVGRVFNKVTGEGVSRAGLQYFIFEDNPHREDYRGFDYPRISFPLQSEEDGTFRIVGIPGRGLVGARSGNEGFRIGLGVDHLKAEDNGGFLRTVPSQCIPSSFNTMVEVDIPEGADTFPCEIPLDPGHWIEVRAVGPDGKPRTGVWAFGKADFYRLWRREPEGEETFDVTALGPDERRLILVAHEGDRLAGMAMAGGDGPDALAIEMQPWAEVTGRLVDPDGRPFASAALKPRDFVKAGADGSRVGSVPDELITLGDDGRFHIRGLLPGLTYTFWLDRDNRILGQPITELTVEAGEEKDLGDVVVEPPE</sequence>
<dbReference type="InterPro" id="IPR013325">
    <property type="entry name" value="RNA_pol_sigma_r2"/>
</dbReference>
<dbReference type="InterPro" id="IPR013324">
    <property type="entry name" value="RNA_pol_sigma_r3/r4-like"/>
</dbReference>
<evidence type="ECO:0000259" key="6">
    <source>
        <dbReference type="Pfam" id="PF04542"/>
    </source>
</evidence>
<keyword evidence="3" id="KW-0731">Sigma factor</keyword>
<evidence type="ECO:0000313" key="8">
    <source>
        <dbReference type="EMBL" id="QDV39199.1"/>
    </source>
</evidence>
<reference evidence="8 9" key="1">
    <citation type="submission" date="2019-02" db="EMBL/GenBank/DDBJ databases">
        <title>Deep-cultivation of Planctomycetes and their phenomic and genomic characterization uncovers novel biology.</title>
        <authorList>
            <person name="Wiegand S."/>
            <person name="Jogler M."/>
            <person name="Boedeker C."/>
            <person name="Pinto D."/>
            <person name="Vollmers J."/>
            <person name="Rivas-Marin E."/>
            <person name="Kohn T."/>
            <person name="Peeters S.H."/>
            <person name="Heuer A."/>
            <person name="Rast P."/>
            <person name="Oberbeckmann S."/>
            <person name="Bunk B."/>
            <person name="Jeske O."/>
            <person name="Meyerdierks A."/>
            <person name="Storesund J.E."/>
            <person name="Kallscheuer N."/>
            <person name="Luecker S."/>
            <person name="Lage O.M."/>
            <person name="Pohl T."/>
            <person name="Merkel B.J."/>
            <person name="Hornburger P."/>
            <person name="Mueller R.-W."/>
            <person name="Bruemmer F."/>
            <person name="Labrenz M."/>
            <person name="Spormann A.M."/>
            <person name="Op den Camp H."/>
            <person name="Overmann J."/>
            <person name="Amann R."/>
            <person name="Jetten M.S.M."/>
            <person name="Mascher T."/>
            <person name="Medema M.H."/>
            <person name="Devos D.P."/>
            <person name="Kaster A.-K."/>
            <person name="Ovreas L."/>
            <person name="Rohde M."/>
            <person name="Galperin M.Y."/>
            <person name="Jogler C."/>
        </authorList>
    </citation>
    <scope>NUCLEOTIDE SEQUENCE [LARGE SCALE GENOMIC DNA]</scope>
    <source>
        <strain evidence="8 9">ElP</strain>
        <plasmid evidence="9">pelp_1</plasmid>
    </source>
</reference>
<dbReference type="SUPFAM" id="SSF49464">
    <property type="entry name" value="Carboxypeptidase regulatory domain-like"/>
    <property type="match status" value="2"/>
</dbReference>
<dbReference type="Gene3D" id="1.10.10.10">
    <property type="entry name" value="Winged helix-like DNA-binding domain superfamily/Winged helix DNA-binding domain"/>
    <property type="match status" value="1"/>
</dbReference>
<dbReference type="InterPro" id="IPR013249">
    <property type="entry name" value="RNA_pol_sigma70_r4_t2"/>
</dbReference>
<evidence type="ECO:0000256" key="3">
    <source>
        <dbReference type="ARBA" id="ARBA00023082"/>
    </source>
</evidence>
<keyword evidence="2" id="KW-0805">Transcription regulation</keyword>
<dbReference type="SUPFAM" id="SSF88946">
    <property type="entry name" value="Sigma2 domain of RNA polymerase sigma factors"/>
    <property type="match status" value="1"/>
</dbReference>
<dbReference type="InterPro" id="IPR036388">
    <property type="entry name" value="WH-like_DNA-bd_sf"/>
</dbReference>
<evidence type="ECO:0000256" key="2">
    <source>
        <dbReference type="ARBA" id="ARBA00023015"/>
    </source>
</evidence>
<keyword evidence="8" id="KW-0614">Plasmid</keyword>
<dbReference type="InterPro" id="IPR007627">
    <property type="entry name" value="RNA_pol_sigma70_r2"/>
</dbReference>
<evidence type="ECO:0000256" key="1">
    <source>
        <dbReference type="ARBA" id="ARBA00010641"/>
    </source>
</evidence>
<proteinExistence type="inferred from homology"/>
<dbReference type="InterPro" id="IPR014284">
    <property type="entry name" value="RNA_pol_sigma-70_dom"/>
</dbReference>
<dbReference type="Gene3D" id="1.10.1740.10">
    <property type="match status" value="1"/>
</dbReference>
<dbReference type="GO" id="GO:0016987">
    <property type="term" value="F:sigma factor activity"/>
    <property type="evidence" value="ECO:0007669"/>
    <property type="project" value="UniProtKB-KW"/>
</dbReference>
<feature type="region of interest" description="Disordered" evidence="5">
    <location>
        <begin position="305"/>
        <end position="332"/>
    </location>
</feature>
<dbReference type="Pfam" id="PF04542">
    <property type="entry name" value="Sigma70_r2"/>
    <property type="match status" value="1"/>
</dbReference>
<dbReference type="RefSeq" id="WP_145279409.1">
    <property type="nucleotide sequence ID" value="NZ_CP036427.1"/>
</dbReference>